<evidence type="ECO:0000313" key="2">
    <source>
        <dbReference type="Proteomes" id="UP001185737"/>
    </source>
</evidence>
<dbReference type="PANTHER" id="PTHR30143">
    <property type="entry name" value="ACID HYDRATASE"/>
    <property type="match status" value="1"/>
</dbReference>
<dbReference type="SUPFAM" id="SSF56529">
    <property type="entry name" value="FAH"/>
    <property type="match status" value="1"/>
</dbReference>
<evidence type="ECO:0008006" key="3">
    <source>
        <dbReference type="Google" id="ProtNLM"/>
    </source>
</evidence>
<comment type="caution">
    <text evidence="1">The sequence shown here is derived from an EMBL/GenBank/DDBJ whole genome shotgun (WGS) entry which is preliminary data.</text>
</comment>
<protein>
    <recommendedName>
        <fullName evidence="3">2-keto-4-pentenoate hydratase</fullName>
    </recommendedName>
</protein>
<dbReference type="EMBL" id="JAWLKA010000029">
    <property type="protein sequence ID" value="MDV6285825.1"/>
    <property type="molecule type" value="Genomic_DNA"/>
</dbReference>
<gene>
    <name evidence="1" type="ORF">R3Q59_35655</name>
</gene>
<proteinExistence type="predicted"/>
<dbReference type="PANTHER" id="PTHR30143:SF0">
    <property type="entry name" value="2-KETO-4-PENTENOATE HYDRATASE"/>
    <property type="match status" value="1"/>
</dbReference>
<dbReference type="InterPro" id="IPR036663">
    <property type="entry name" value="Fumarylacetoacetase_C_sf"/>
</dbReference>
<accession>A0ABU4CQL2</accession>
<organism evidence="1 2">
    <name type="scientific">Rhodococcus jostii</name>
    <dbReference type="NCBI Taxonomy" id="132919"/>
    <lineage>
        <taxon>Bacteria</taxon>
        <taxon>Bacillati</taxon>
        <taxon>Actinomycetota</taxon>
        <taxon>Actinomycetes</taxon>
        <taxon>Mycobacteriales</taxon>
        <taxon>Nocardiaceae</taxon>
        <taxon>Rhodococcus</taxon>
    </lineage>
</organism>
<dbReference type="Gene3D" id="3.90.850.10">
    <property type="entry name" value="Fumarylacetoacetase-like, C-terminal domain"/>
    <property type="match status" value="1"/>
</dbReference>
<reference evidence="1 2" key="1">
    <citation type="submission" date="2023-10" db="EMBL/GenBank/DDBJ databases">
        <title>Development of a sustainable strategy for remediation of hydrocarbon-contaminated territories based on the waste exchange concept.</title>
        <authorList>
            <person name="Krivoruchko A."/>
        </authorList>
    </citation>
    <scope>NUCLEOTIDE SEQUENCE [LARGE SCALE GENOMIC DNA]</scope>
    <source>
        <strain evidence="1 2">IEGM 60</strain>
    </source>
</reference>
<evidence type="ECO:0000313" key="1">
    <source>
        <dbReference type="EMBL" id="MDV6285825.1"/>
    </source>
</evidence>
<sequence length="252" mass="25490">MSTNALQLVRELRAAEDAAQPFPRPSERVGVDLATAYEIQRLRLASQPDSGGDTGVGGHLVVRSCGDGEWVTGRLNPERLVASGAVPVPAAGTVTVEPAVALVVGRTLHGPHIGAADVQGALTHVRGALVVRVDRYGGDSVIDEVSDNLGAHAVAVSARSVALGDLDLGVLGYTVHAAGALQATGAVASAAGWMNATISLLDRLAASGEELRPGSILVVGSLAPALPVADTVTVTATFARIGALTTHLSPES</sequence>
<keyword evidence="2" id="KW-1185">Reference proteome</keyword>
<name>A0ABU4CQL2_RHOJO</name>
<dbReference type="InterPro" id="IPR050772">
    <property type="entry name" value="Hydratase-Decarb/MhpD_sf"/>
</dbReference>
<dbReference type="RefSeq" id="WP_317571145.1">
    <property type="nucleotide sequence ID" value="NZ_JAWLKA010000029.1"/>
</dbReference>
<dbReference type="Proteomes" id="UP001185737">
    <property type="component" value="Unassembled WGS sequence"/>
</dbReference>